<dbReference type="PANTHER" id="PTHR43208:SF1">
    <property type="entry name" value="ABC TRANSPORTER SUBSTRATE-BINDING PROTEIN"/>
    <property type="match status" value="1"/>
</dbReference>
<accession>A0ABU0H9A3</accession>
<dbReference type="EMBL" id="JAUSVO010000004">
    <property type="protein sequence ID" value="MDQ0438904.1"/>
    <property type="molecule type" value="Genomic_DNA"/>
</dbReference>
<dbReference type="InterPro" id="IPR006311">
    <property type="entry name" value="TAT_signal"/>
</dbReference>
<evidence type="ECO:0000313" key="5">
    <source>
        <dbReference type="Proteomes" id="UP001241603"/>
    </source>
</evidence>
<protein>
    <submittedName>
        <fullName evidence="4">Simple sugar transport system substrate-binding protein</fullName>
    </submittedName>
</protein>
<dbReference type="InterPro" id="IPR052910">
    <property type="entry name" value="ABC-Purine-Binding"/>
</dbReference>
<keyword evidence="4" id="KW-0762">Sugar transport</keyword>
<evidence type="ECO:0000259" key="3">
    <source>
        <dbReference type="Pfam" id="PF02608"/>
    </source>
</evidence>
<feature type="chain" id="PRO_5045055709" evidence="2">
    <location>
        <begin position="35"/>
        <end position="372"/>
    </location>
</feature>
<evidence type="ECO:0000313" key="4">
    <source>
        <dbReference type="EMBL" id="MDQ0438904.1"/>
    </source>
</evidence>
<dbReference type="CDD" id="cd19963">
    <property type="entry name" value="PBP1_BMP-like"/>
    <property type="match status" value="1"/>
</dbReference>
<sequence>MSAFTVSRRTLLKSAAIGSLGLTTGLLTRGSAQAAGDLTIGIIYVGSRDDFGWNQAHAVAAKALAAVPGVKVVEEENVPETIAVAKTMESMIELDGANLIFATSFGYYAPFMVDTAKKYPDVQFRHAAPLWKDGDPKNAGSYFGYLDQAHYIDGVAAGLSTKSNKLGFVAAKPISSVLSNINSFTLGARKVNPNATVQVIFTGDWSLPVREAEATNALIDAGCDVITCHVDSPKTVIQNAEAKGAKTCGHNASQAALAPKGFITGAEYKWETIYKQYADTLAKGGELPNFISGGYDVDFVQNTPYGAGATPEAIAAADAAKADLRAKKAYYVGPLKDNTGKEVIAAGVEHAPYDPWIDNINFLVEGVVGSIT</sequence>
<keyword evidence="1 2" id="KW-0732">Signal</keyword>
<feature type="signal peptide" evidence="2">
    <location>
        <begin position="1"/>
        <end position="34"/>
    </location>
</feature>
<keyword evidence="5" id="KW-1185">Reference proteome</keyword>
<gene>
    <name evidence="4" type="ORF">QO014_003299</name>
</gene>
<evidence type="ECO:0000256" key="1">
    <source>
        <dbReference type="ARBA" id="ARBA00022729"/>
    </source>
</evidence>
<organism evidence="4 5">
    <name type="scientific">Kaistia dalseonensis</name>
    <dbReference type="NCBI Taxonomy" id="410840"/>
    <lineage>
        <taxon>Bacteria</taxon>
        <taxon>Pseudomonadati</taxon>
        <taxon>Pseudomonadota</taxon>
        <taxon>Alphaproteobacteria</taxon>
        <taxon>Hyphomicrobiales</taxon>
        <taxon>Kaistiaceae</taxon>
        <taxon>Kaistia</taxon>
    </lineage>
</organism>
<dbReference type="Gene3D" id="3.40.50.2300">
    <property type="match status" value="2"/>
</dbReference>
<dbReference type="Pfam" id="PF02608">
    <property type="entry name" value="Bmp"/>
    <property type="match status" value="1"/>
</dbReference>
<dbReference type="PANTHER" id="PTHR43208">
    <property type="entry name" value="ABC TRANSPORTER SUBSTRATE-BINDING PROTEIN"/>
    <property type="match status" value="1"/>
</dbReference>
<dbReference type="RefSeq" id="WP_266349781.1">
    <property type="nucleotide sequence ID" value="NZ_JAPKNG010000004.1"/>
</dbReference>
<reference evidence="4 5" key="1">
    <citation type="submission" date="2023-07" db="EMBL/GenBank/DDBJ databases">
        <title>Genomic Encyclopedia of Type Strains, Phase IV (KMG-IV): sequencing the most valuable type-strain genomes for metagenomic binning, comparative biology and taxonomic classification.</title>
        <authorList>
            <person name="Goeker M."/>
        </authorList>
    </citation>
    <scope>NUCLEOTIDE SEQUENCE [LARGE SCALE GENOMIC DNA]</scope>
    <source>
        <strain evidence="4 5">B6-8</strain>
    </source>
</reference>
<comment type="caution">
    <text evidence="4">The sequence shown here is derived from an EMBL/GenBank/DDBJ whole genome shotgun (WGS) entry which is preliminary data.</text>
</comment>
<name>A0ABU0H9A3_9HYPH</name>
<dbReference type="Proteomes" id="UP001241603">
    <property type="component" value="Unassembled WGS sequence"/>
</dbReference>
<keyword evidence="4" id="KW-0813">Transport</keyword>
<dbReference type="InterPro" id="IPR003760">
    <property type="entry name" value="PnrA-like"/>
</dbReference>
<evidence type="ECO:0000256" key="2">
    <source>
        <dbReference type="SAM" id="SignalP"/>
    </source>
</evidence>
<proteinExistence type="predicted"/>
<feature type="domain" description="ABC transporter substrate-binding protein PnrA-like" evidence="3">
    <location>
        <begin position="39"/>
        <end position="289"/>
    </location>
</feature>
<dbReference type="PROSITE" id="PS51318">
    <property type="entry name" value="TAT"/>
    <property type="match status" value="1"/>
</dbReference>